<proteinExistence type="predicted"/>
<protein>
    <submittedName>
        <fullName evidence="1">Uncharacterized protein</fullName>
    </submittedName>
</protein>
<accession>A0A0C9VTM9</accession>
<dbReference type="AlphaFoldDB" id="A0A0C9VTM9"/>
<keyword evidence="2" id="KW-1185">Reference proteome</keyword>
<evidence type="ECO:0000313" key="2">
    <source>
        <dbReference type="Proteomes" id="UP000054279"/>
    </source>
</evidence>
<sequence length="213" mass="24014">MFPSRSTILFTLTCTVAVFLWTQVALSFPYPYPKLPTPMSQMSSPHANWYSRSTPLTEVWTPTAEKLLFGLFLNAPADPEGFICALFEPNIVVDSMGKTLKVPQEDFDAIVTLASRSSDLPDTGSFRNAWRIRHPITSKPIQILRYKQTDGSLKETSVYGYSKDINILEEHTQGFTTLPDVLMELFGLLNEPRTGYQKGEEDISMIAKIKQIL</sequence>
<dbReference type="HOGENOM" id="CLU_085458_0_0_1"/>
<organism evidence="1 2">
    <name type="scientific">Sphaerobolus stellatus (strain SS14)</name>
    <dbReference type="NCBI Taxonomy" id="990650"/>
    <lineage>
        <taxon>Eukaryota</taxon>
        <taxon>Fungi</taxon>
        <taxon>Dikarya</taxon>
        <taxon>Basidiomycota</taxon>
        <taxon>Agaricomycotina</taxon>
        <taxon>Agaricomycetes</taxon>
        <taxon>Phallomycetidae</taxon>
        <taxon>Geastrales</taxon>
        <taxon>Sphaerobolaceae</taxon>
        <taxon>Sphaerobolus</taxon>
    </lineage>
</organism>
<evidence type="ECO:0000313" key="1">
    <source>
        <dbReference type="EMBL" id="KIJ45927.1"/>
    </source>
</evidence>
<name>A0A0C9VTM9_SPHS4</name>
<dbReference type="EMBL" id="KN837110">
    <property type="protein sequence ID" value="KIJ45927.1"/>
    <property type="molecule type" value="Genomic_DNA"/>
</dbReference>
<reference evidence="1 2" key="1">
    <citation type="submission" date="2014-06" db="EMBL/GenBank/DDBJ databases">
        <title>Evolutionary Origins and Diversification of the Mycorrhizal Mutualists.</title>
        <authorList>
            <consortium name="DOE Joint Genome Institute"/>
            <consortium name="Mycorrhizal Genomics Consortium"/>
            <person name="Kohler A."/>
            <person name="Kuo A."/>
            <person name="Nagy L.G."/>
            <person name="Floudas D."/>
            <person name="Copeland A."/>
            <person name="Barry K.W."/>
            <person name="Cichocki N."/>
            <person name="Veneault-Fourrey C."/>
            <person name="LaButti K."/>
            <person name="Lindquist E.A."/>
            <person name="Lipzen A."/>
            <person name="Lundell T."/>
            <person name="Morin E."/>
            <person name="Murat C."/>
            <person name="Riley R."/>
            <person name="Ohm R."/>
            <person name="Sun H."/>
            <person name="Tunlid A."/>
            <person name="Henrissat B."/>
            <person name="Grigoriev I.V."/>
            <person name="Hibbett D.S."/>
            <person name="Martin F."/>
        </authorList>
    </citation>
    <scope>NUCLEOTIDE SEQUENCE [LARGE SCALE GENOMIC DNA]</scope>
    <source>
        <strain evidence="1 2">SS14</strain>
    </source>
</reference>
<dbReference type="Proteomes" id="UP000054279">
    <property type="component" value="Unassembled WGS sequence"/>
</dbReference>
<dbReference type="OrthoDB" id="3006153at2759"/>
<gene>
    <name evidence="1" type="ORF">M422DRAFT_29576</name>
</gene>